<gene>
    <name evidence="1" type="ORF">BKD89_02310</name>
</gene>
<dbReference type="RefSeq" id="WP_022532813.1">
    <property type="nucleotide sequence ID" value="NZ_CAYARL010000024.1"/>
</dbReference>
<accession>A0A3G3IFQ6</accession>
<proteinExistence type="predicted"/>
<evidence type="ECO:0000313" key="2">
    <source>
        <dbReference type="Proteomes" id="UP000273278"/>
    </source>
</evidence>
<evidence type="ECO:0000313" key="1">
    <source>
        <dbReference type="EMBL" id="AYQ54640.1"/>
    </source>
</evidence>
<dbReference type="EMBL" id="CP017686">
    <property type="protein sequence ID" value="AYQ54640.1"/>
    <property type="molecule type" value="Genomic_DNA"/>
</dbReference>
<dbReference type="GeneID" id="41321264"/>
<reference evidence="1 2" key="1">
    <citation type="submission" date="2016-10" db="EMBL/GenBank/DDBJ databases">
        <title>Complete genome of the TMA-utilizing, human hosted archaeon Methanomethylophilus alvus Gen. nov, sp. nov., strain Mx-05, derived from a pure culture.</title>
        <authorList>
            <person name="Brugere J.-F."/>
            <person name="Ben Hania W."/>
            <person name="Chaudhary P.P."/>
            <person name="Gaci N."/>
            <person name="Borrel G."/>
            <person name="Cao Van Tuat L."/>
            <person name="Fardeau M.-L."/>
            <person name="Harris H.M.B."/>
            <person name="O'Toole P.W."/>
            <person name="Ollivier B."/>
        </authorList>
    </citation>
    <scope>NUCLEOTIDE SEQUENCE [LARGE SCALE GENOMIC DNA]</scope>
    <source>
        <strain evidence="1 2">Mx-05</strain>
    </source>
</reference>
<dbReference type="Proteomes" id="UP000273278">
    <property type="component" value="Chromosome"/>
</dbReference>
<dbReference type="AlphaFoldDB" id="A0A3G3IFQ6"/>
<protein>
    <submittedName>
        <fullName evidence="1">Uncharacterized protein</fullName>
    </submittedName>
</protein>
<organism evidence="1 2">
    <name type="scientific">Methanomethylophilus alvi</name>
    <dbReference type="NCBI Taxonomy" id="1291540"/>
    <lineage>
        <taxon>Archaea</taxon>
        <taxon>Methanobacteriati</taxon>
        <taxon>Thermoplasmatota</taxon>
        <taxon>Thermoplasmata</taxon>
        <taxon>Methanomassiliicoccales</taxon>
        <taxon>Methanomethylophilaceae</taxon>
        <taxon>Methanomethylophilus</taxon>
    </lineage>
</organism>
<name>A0A3G3IFQ6_9ARCH</name>
<sequence>MSGTAGHGAKTDICDVEGCSCEAERSLNMKQVAKCTLRLKNMDARNVHLCKEHYKQYKKETKTDRSIDSIY</sequence>